<dbReference type="EnsemblPlants" id="AUR62024222-RA">
    <property type="protein sequence ID" value="AUR62024222-RA:cds"/>
    <property type="gene ID" value="AUR62024222"/>
</dbReference>
<dbReference type="Proteomes" id="UP000596660">
    <property type="component" value="Unplaced"/>
</dbReference>
<feature type="compositionally biased region" description="Basic and acidic residues" evidence="1">
    <location>
        <begin position="16"/>
        <end position="26"/>
    </location>
</feature>
<feature type="region of interest" description="Disordered" evidence="1">
    <location>
        <begin position="16"/>
        <end position="35"/>
    </location>
</feature>
<evidence type="ECO:0000313" key="2">
    <source>
        <dbReference type="EnsemblPlants" id="AUR62024222-RA:cds"/>
    </source>
</evidence>
<evidence type="ECO:0000313" key="3">
    <source>
        <dbReference type="Proteomes" id="UP000596660"/>
    </source>
</evidence>
<keyword evidence="3" id="KW-1185">Reference proteome</keyword>
<evidence type="ECO:0000256" key="1">
    <source>
        <dbReference type="SAM" id="MobiDB-lite"/>
    </source>
</evidence>
<reference evidence="2" key="2">
    <citation type="submission" date="2021-03" db="UniProtKB">
        <authorList>
            <consortium name="EnsemblPlants"/>
        </authorList>
    </citation>
    <scope>IDENTIFICATION</scope>
</reference>
<proteinExistence type="predicted"/>
<protein>
    <submittedName>
        <fullName evidence="2">Uncharacterized protein</fullName>
    </submittedName>
</protein>
<name>A0A803M6Z9_CHEQI</name>
<dbReference type="AlphaFoldDB" id="A0A803M6Z9"/>
<accession>A0A803M6Z9</accession>
<reference evidence="2" key="1">
    <citation type="journal article" date="2017" name="Nature">
        <title>The genome of Chenopodium quinoa.</title>
        <authorList>
            <person name="Jarvis D.E."/>
            <person name="Ho Y.S."/>
            <person name="Lightfoot D.J."/>
            <person name="Schmoeckel S.M."/>
            <person name="Li B."/>
            <person name="Borm T.J.A."/>
            <person name="Ohyanagi H."/>
            <person name="Mineta K."/>
            <person name="Michell C.T."/>
            <person name="Saber N."/>
            <person name="Kharbatia N.M."/>
            <person name="Rupper R.R."/>
            <person name="Sharp A.R."/>
            <person name="Dally N."/>
            <person name="Boughton B.A."/>
            <person name="Woo Y.H."/>
            <person name="Gao G."/>
            <person name="Schijlen E.G.W.M."/>
            <person name="Guo X."/>
            <person name="Momin A.A."/>
            <person name="Negrao S."/>
            <person name="Al-Babili S."/>
            <person name="Gehring C."/>
            <person name="Roessner U."/>
            <person name="Jung C."/>
            <person name="Murphy K."/>
            <person name="Arold S.T."/>
            <person name="Gojobori T."/>
            <person name="van der Linden C.G."/>
            <person name="van Loo E.N."/>
            <person name="Jellen E.N."/>
            <person name="Maughan P.J."/>
            <person name="Tester M."/>
        </authorList>
    </citation>
    <scope>NUCLEOTIDE SEQUENCE [LARGE SCALE GENOMIC DNA]</scope>
    <source>
        <strain evidence="2">cv. PI 614886</strain>
    </source>
</reference>
<dbReference type="OMA" id="SARFMDE"/>
<organism evidence="2 3">
    <name type="scientific">Chenopodium quinoa</name>
    <name type="common">Quinoa</name>
    <dbReference type="NCBI Taxonomy" id="63459"/>
    <lineage>
        <taxon>Eukaryota</taxon>
        <taxon>Viridiplantae</taxon>
        <taxon>Streptophyta</taxon>
        <taxon>Embryophyta</taxon>
        <taxon>Tracheophyta</taxon>
        <taxon>Spermatophyta</taxon>
        <taxon>Magnoliopsida</taxon>
        <taxon>eudicotyledons</taxon>
        <taxon>Gunneridae</taxon>
        <taxon>Pentapetalae</taxon>
        <taxon>Caryophyllales</taxon>
        <taxon>Chenopodiaceae</taxon>
        <taxon>Chenopodioideae</taxon>
        <taxon>Atripliceae</taxon>
        <taxon>Chenopodium</taxon>
    </lineage>
</organism>
<sequence length="111" mass="13020">MFEELMRMMQLMKDRMPTPRLDEQRSQPKLGYNPKLESPTFDGINPMVWIKKCCKYFNLCKIPDDQKVDLASLNMTGKAKNLISSYLAKRSNVDWSDFMIDVSARFMDERG</sequence>
<dbReference type="Gramene" id="AUR62024222-RA">
    <property type="protein sequence ID" value="AUR62024222-RA:cds"/>
    <property type="gene ID" value="AUR62024222"/>
</dbReference>